<evidence type="ECO:0000313" key="2">
    <source>
        <dbReference type="EMBL" id="KAK9910901.1"/>
    </source>
</evidence>
<evidence type="ECO:0000256" key="1">
    <source>
        <dbReference type="SAM" id="MobiDB-lite"/>
    </source>
</evidence>
<proteinExistence type="predicted"/>
<feature type="region of interest" description="Disordered" evidence="1">
    <location>
        <begin position="66"/>
        <end position="94"/>
    </location>
</feature>
<reference evidence="2 3" key="1">
    <citation type="journal article" date="2023" name="G3 (Bethesda)">
        <title>A chromosome-length genome assembly and annotation of blackberry (Rubus argutus, cv. 'Hillquist').</title>
        <authorList>
            <person name="Bruna T."/>
            <person name="Aryal R."/>
            <person name="Dudchenko O."/>
            <person name="Sargent D.J."/>
            <person name="Mead D."/>
            <person name="Buti M."/>
            <person name="Cavallini A."/>
            <person name="Hytonen T."/>
            <person name="Andres J."/>
            <person name="Pham M."/>
            <person name="Weisz D."/>
            <person name="Mascagni F."/>
            <person name="Usai G."/>
            <person name="Natali L."/>
            <person name="Bassil N."/>
            <person name="Fernandez G.E."/>
            <person name="Lomsadze A."/>
            <person name="Armour M."/>
            <person name="Olukolu B."/>
            <person name="Poorten T."/>
            <person name="Britton C."/>
            <person name="Davik J."/>
            <person name="Ashrafi H."/>
            <person name="Aiden E.L."/>
            <person name="Borodovsky M."/>
            <person name="Worthington M."/>
        </authorList>
    </citation>
    <scope>NUCLEOTIDE SEQUENCE [LARGE SCALE GENOMIC DNA]</scope>
    <source>
        <strain evidence="2">PI 553951</strain>
    </source>
</reference>
<evidence type="ECO:0000313" key="3">
    <source>
        <dbReference type="Proteomes" id="UP001457282"/>
    </source>
</evidence>
<dbReference type="Proteomes" id="UP001457282">
    <property type="component" value="Unassembled WGS sequence"/>
</dbReference>
<comment type="caution">
    <text evidence="2">The sequence shown here is derived from an EMBL/GenBank/DDBJ whole genome shotgun (WGS) entry which is preliminary data.</text>
</comment>
<gene>
    <name evidence="2" type="ORF">M0R45_034837</name>
</gene>
<keyword evidence="3" id="KW-1185">Reference proteome</keyword>
<dbReference type="EMBL" id="JBEDUW010000007">
    <property type="protein sequence ID" value="KAK9910901.1"/>
    <property type="molecule type" value="Genomic_DNA"/>
</dbReference>
<sequence>MDLGTTTNDWERLREMERGGPQRNRSMVWAMGMKHSAAQQSTAVMWSKTTVSMGWRERYAGVIGERRERRSELGSKTEERERWAPKVEDIENPT</sequence>
<organism evidence="2 3">
    <name type="scientific">Rubus argutus</name>
    <name type="common">Southern blackberry</name>
    <dbReference type="NCBI Taxonomy" id="59490"/>
    <lineage>
        <taxon>Eukaryota</taxon>
        <taxon>Viridiplantae</taxon>
        <taxon>Streptophyta</taxon>
        <taxon>Embryophyta</taxon>
        <taxon>Tracheophyta</taxon>
        <taxon>Spermatophyta</taxon>
        <taxon>Magnoliopsida</taxon>
        <taxon>eudicotyledons</taxon>
        <taxon>Gunneridae</taxon>
        <taxon>Pentapetalae</taxon>
        <taxon>rosids</taxon>
        <taxon>fabids</taxon>
        <taxon>Rosales</taxon>
        <taxon>Rosaceae</taxon>
        <taxon>Rosoideae</taxon>
        <taxon>Rosoideae incertae sedis</taxon>
        <taxon>Rubus</taxon>
    </lineage>
</organism>
<dbReference type="AlphaFoldDB" id="A0AAW1VUZ5"/>
<protein>
    <submittedName>
        <fullName evidence="2">Uncharacterized protein</fullName>
    </submittedName>
</protein>
<accession>A0AAW1VUZ5</accession>
<name>A0AAW1VUZ5_RUBAR</name>